<evidence type="ECO:0000313" key="3">
    <source>
        <dbReference type="Proteomes" id="UP000265520"/>
    </source>
</evidence>
<feature type="compositionally biased region" description="Basic and acidic residues" evidence="1">
    <location>
        <begin position="205"/>
        <end position="215"/>
    </location>
</feature>
<sequence>MNKSIRMSNNGSDMLDEILQVGKGAGNMTSIGFNHQSPNKKEKTHVAKSFHSQRKCDVPMSDQMLSHPTSHQKPAHKEKFTAWKCHYCGKNGHIKPFCYKLYGYPKKKPQAKKHHVKTKPKKEWKPKDIVSNPLSFPTKVVVDSVAGSPKETSHEIDVVRDVSTSVAQPGQYVEAIQENPHIEFQCVSTSEDITTQSKMVTNNSEEEKTSIDESKNSASKFASCGEDQSLSKSEKGEFSGKEDDASEDGQCVSEKDESSLGKIIYTVGTQA</sequence>
<dbReference type="Proteomes" id="UP000265520">
    <property type="component" value="Unassembled WGS sequence"/>
</dbReference>
<accession>A0A392M6V0</accession>
<evidence type="ECO:0000256" key="1">
    <source>
        <dbReference type="SAM" id="MobiDB-lite"/>
    </source>
</evidence>
<dbReference type="EMBL" id="LXQA010004764">
    <property type="protein sequence ID" value="MCH83177.1"/>
    <property type="molecule type" value="Genomic_DNA"/>
</dbReference>
<dbReference type="AlphaFoldDB" id="A0A392M6V0"/>
<feature type="region of interest" description="Disordered" evidence="1">
    <location>
        <begin position="110"/>
        <end position="130"/>
    </location>
</feature>
<reference evidence="2 3" key="1">
    <citation type="journal article" date="2018" name="Front. Plant Sci.">
        <title>Red Clover (Trifolium pratense) and Zigzag Clover (T. medium) - A Picture of Genomic Similarities and Differences.</title>
        <authorList>
            <person name="Dluhosova J."/>
            <person name="Istvanek J."/>
            <person name="Nedelnik J."/>
            <person name="Repkova J."/>
        </authorList>
    </citation>
    <scope>NUCLEOTIDE SEQUENCE [LARGE SCALE GENOMIC DNA]</scope>
    <source>
        <strain evidence="3">cv. 10/8</strain>
        <tissue evidence="2">Leaf</tissue>
    </source>
</reference>
<feature type="compositionally biased region" description="Polar residues" evidence="1">
    <location>
        <begin position="216"/>
        <end position="231"/>
    </location>
</feature>
<proteinExistence type="predicted"/>
<gene>
    <name evidence="2" type="ORF">A2U01_0003994</name>
</gene>
<feature type="region of interest" description="Disordered" evidence="1">
    <location>
        <begin position="196"/>
        <end position="257"/>
    </location>
</feature>
<feature type="compositionally biased region" description="Basic and acidic residues" evidence="1">
    <location>
        <begin position="232"/>
        <end position="243"/>
    </location>
</feature>
<comment type="caution">
    <text evidence="2">The sequence shown here is derived from an EMBL/GenBank/DDBJ whole genome shotgun (WGS) entry which is preliminary data.</text>
</comment>
<name>A0A392M6V0_9FABA</name>
<organism evidence="2 3">
    <name type="scientific">Trifolium medium</name>
    <dbReference type="NCBI Taxonomy" id="97028"/>
    <lineage>
        <taxon>Eukaryota</taxon>
        <taxon>Viridiplantae</taxon>
        <taxon>Streptophyta</taxon>
        <taxon>Embryophyta</taxon>
        <taxon>Tracheophyta</taxon>
        <taxon>Spermatophyta</taxon>
        <taxon>Magnoliopsida</taxon>
        <taxon>eudicotyledons</taxon>
        <taxon>Gunneridae</taxon>
        <taxon>Pentapetalae</taxon>
        <taxon>rosids</taxon>
        <taxon>fabids</taxon>
        <taxon>Fabales</taxon>
        <taxon>Fabaceae</taxon>
        <taxon>Papilionoideae</taxon>
        <taxon>50 kb inversion clade</taxon>
        <taxon>NPAAA clade</taxon>
        <taxon>Hologalegina</taxon>
        <taxon>IRL clade</taxon>
        <taxon>Trifolieae</taxon>
        <taxon>Trifolium</taxon>
    </lineage>
</organism>
<keyword evidence="3" id="KW-1185">Reference proteome</keyword>
<evidence type="ECO:0000313" key="2">
    <source>
        <dbReference type="EMBL" id="MCH83177.1"/>
    </source>
</evidence>
<feature type="compositionally biased region" description="Basic residues" evidence="1">
    <location>
        <begin position="110"/>
        <end position="120"/>
    </location>
</feature>
<protein>
    <submittedName>
        <fullName evidence="2">Gag-pol polyprotein</fullName>
    </submittedName>
</protein>